<proteinExistence type="predicted"/>
<sequence>MARRRPQQQQPLRVWQWNCSGLGRKRGTLQLHIRNAEHMPDVLAFQESHDSVHLSGYVRFEVPVEAAVRGPRASKPVHTFVRKGIPTIQHEPVVDNVPHILLELLPRRKEQRHVFLLNVYSPPKDQSKAAAIILAEVLRVAKDTPLLVVGDFNANHAEWGHLHNLPKAVFIQECVDEHDYTILNDFRYPTRIGNSVSRNTSPDLSMTRKIGEVSWTNTGVSLGSDHYVLEMLVPVEGISAPAKRKVLVSDWDAFRRNRNASAPTTIEDLRGWIDDLLSSAKLVTVESNASSTSGVSDSKLWHMWQAHRSLQARWQAEARRNGKLRRRIARLERDIEIYADQLDRQQWGQTPTGHAVLDRLGIEPEPLQEAPVDVPKTIRKVLEVRPVPRNMHPQHHEERRKARAEALDKQHRNNSGVLHVDAAPYPGGASRNACFAIAVVNSDKSTVAQASVTTKATAVAEEAAVAVVLVHAGPLSTTITSDSKTAVRNFTRGRVCAVTERILRSFKPGSDRTRHRLVWVPAHSTHEGNKTAHATATRATSFRMPAGTLPSSLSGVDEAASHHLSMSKDCLTVFQEILQHYRLERRVYPPPDKSLTKFQALRWRELQTNTLPCPAFLRHIYPTVFDGKCARCPPPDPADGGTGPTKATIAELFWECPFDPPSSTLRGFVAHLREGEEDPLDPPWTVLLRSSDPPIQAEVVSRVDRIATEITKTLQKANERPTFD</sequence>
<evidence type="ECO:0000313" key="1">
    <source>
        <dbReference type="EMBL" id="KAG0425155.1"/>
    </source>
</evidence>
<dbReference type="EMBL" id="JABSTQ010009883">
    <property type="protein sequence ID" value="KAG0425155.1"/>
    <property type="molecule type" value="Genomic_DNA"/>
</dbReference>
<organism evidence="1 2">
    <name type="scientific">Ixodes persulcatus</name>
    <name type="common">Taiga tick</name>
    <dbReference type="NCBI Taxonomy" id="34615"/>
    <lineage>
        <taxon>Eukaryota</taxon>
        <taxon>Metazoa</taxon>
        <taxon>Ecdysozoa</taxon>
        <taxon>Arthropoda</taxon>
        <taxon>Chelicerata</taxon>
        <taxon>Arachnida</taxon>
        <taxon>Acari</taxon>
        <taxon>Parasitiformes</taxon>
        <taxon>Ixodida</taxon>
        <taxon>Ixodoidea</taxon>
        <taxon>Ixodidae</taxon>
        <taxon>Ixodinae</taxon>
        <taxon>Ixodes</taxon>
    </lineage>
</organism>
<comment type="caution">
    <text evidence="1">The sequence shown here is derived from an EMBL/GenBank/DDBJ whole genome shotgun (WGS) entry which is preliminary data.</text>
</comment>
<name>A0AC60PV98_IXOPE</name>
<accession>A0AC60PV98</accession>
<gene>
    <name evidence="1" type="ORF">HPB47_027649</name>
</gene>
<reference evidence="1 2" key="1">
    <citation type="journal article" date="2020" name="Cell">
        <title>Large-Scale Comparative Analyses of Tick Genomes Elucidate Their Genetic Diversity and Vector Capacities.</title>
        <authorList>
            <consortium name="Tick Genome and Microbiome Consortium (TIGMIC)"/>
            <person name="Jia N."/>
            <person name="Wang J."/>
            <person name="Shi W."/>
            <person name="Du L."/>
            <person name="Sun Y."/>
            <person name="Zhan W."/>
            <person name="Jiang J.F."/>
            <person name="Wang Q."/>
            <person name="Zhang B."/>
            <person name="Ji P."/>
            <person name="Bell-Sakyi L."/>
            <person name="Cui X.M."/>
            <person name="Yuan T.T."/>
            <person name="Jiang B.G."/>
            <person name="Yang W.F."/>
            <person name="Lam T.T."/>
            <person name="Chang Q.C."/>
            <person name="Ding S.J."/>
            <person name="Wang X.J."/>
            <person name="Zhu J.G."/>
            <person name="Ruan X.D."/>
            <person name="Zhao L."/>
            <person name="Wei J.T."/>
            <person name="Ye R.Z."/>
            <person name="Que T.C."/>
            <person name="Du C.H."/>
            <person name="Zhou Y.H."/>
            <person name="Cheng J.X."/>
            <person name="Dai P.F."/>
            <person name="Guo W.B."/>
            <person name="Han X.H."/>
            <person name="Huang E.J."/>
            <person name="Li L.F."/>
            <person name="Wei W."/>
            <person name="Gao Y.C."/>
            <person name="Liu J.Z."/>
            <person name="Shao H.Z."/>
            <person name="Wang X."/>
            <person name="Wang C.C."/>
            <person name="Yang T.C."/>
            <person name="Huo Q.B."/>
            <person name="Li W."/>
            <person name="Chen H.Y."/>
            <person name="Chen S.E."/>
            <person name="Zhou L.G."/>
            <person name="Ni X.B."/>
            <person name="Tian J.H."/>
            <person name="Sheng Y."/>
            <person name="Liu T."/>
            <person name="Pan Y.S."/>
            <person name="Xia L.Y."/>
            <person name="Li J."/>
            <person name="Zhao F."/>
            <person name="Cao W.C."/>
        </authorList>
    </citation>
    <scope>NUCLEOTIDE SEQUENCE [LARGE SCALE GENOMIC DNA]</scope>
    <source>
        <strain evidence="1">Iper-2018</strain>
    </source>
</reference>
<evidence type="ECO:0000313" key="2">
    <source>
        <dbReference type="Proteomes" id="UP000805193"/>
    </source>
</evidence>
<protein>
    <submittedName>
        <fullName evidence="1">Uncharacterized protein</fullName>
    </submittedName>
</protein>
<keyword evidence="2" id="KW-1185">Reference proteome</keyword>
<dbReference type="Proteomes" id="UP000805193">
    <property type="component" value="Unassembled WGS sequence"/>
</dbReference>